<dbReference type="Pfam" id="PF13439">
    <property type="entry name" value="Glyco_transf_4"/>
    <property type="match status" value="1"/>
</dbReference>
<protein>
    <submittedName>
        <fullName evidence="4">Uncharacterized protein</fullName>
    </submittedName>
</protein>
<dbReference type="InterPro" id="IPR001296">
    <property type="entry name" value="Glyco_trans_1"/>
</dbReference>
<dbReference type="PANTHER" id="PTHR46401:SF2">
    <property type="entry name" value="GLYCOSYLTRANSFERASE WBBK-RELATED"/>
    <property type="match status" value="1"/>
</dbReference>
<reference evidence="4" key="1">
    <citation type="submission" date="2016-04" db="EMBL/GenBank/DDBJ databases">
        <authorList>
            <person name="Evans L.H."/>
            <person name="Alamgir A."/>
            <person name="Owens N."/>
            <person name="Weber N.D."/>
            <person name="Virtaneva K."/>
            <person name="Barbian K."/>
            <person name="Babar A."/>
            <person name="Rosenke K."/>
        </authorList>
    </citation>
    <scope>NUCLEOTIDE SEQUENCE</scope>
    <source>
        <strain evidence="4">86-1</strain>
    </source>
</reference>
<evidence type="ECO:0000259" key="3">
    <source>
        <dbReference type="Pfam" id="PF13439"/>
    </source>
</evidence>
<dbReference type="EMBL" id="FLUM01000003">
    <property type="protein sequence ID" value="SBW05910.1"/>
    <property type="molecule type" value="Genomic_DNA"/>
</dbReference>
<dbReference type="Pfam" id="PF00534">
    <property type="entry name" value="Glycos_transf_1"/>
    <property type="match status" value="1"/>
</dbReference>
<dbReference type="GO" id="GO:0016757">
    <property type="term" value="F:glycosyltransferase activity"/>
    <property type="evidence" value="ECO:0007669"/>
    <property type="project" value="InterPro"/>
</dbReference>
<accession>A0A212K2D8</accession>
<evidence type="ECO:0000259" key="2">
    <source>
        <dbReference type="Pfam" id="PF00534"/>
    </source>
</evidence>
<dbReference type="GO" id="GO:0009103">
    <property type="term" value="P:lipopolysaccharide biosynthetic process"/>
    <property type="evidence" value="ECO:0007669"/>
    <property type="project" value="TreeGrafter"/>
</dbReference>
<dbReference type="Gene3D" id="3.40.50.2000">
    <property type="entry name" value="Glycogen Phosphorylase B"/>
    <property type="match status" value="2"/>
</dbReference>
<dbReference type="SUPFAM" id="SSF53756">
    <property type="entry name" value="UDP-Glycosyltransferase/glycogen phosphorylase"/>
    <property type="match status" value="1"/>
</dbReference>
<dbReference type="InterPro" id="IPR028098">
    <property type="entry name" value="Glyco_trans_4-like_N"/>
</dbReference>
<keyword evidence="1" id="KW-0808">Transferase</keyword>
<evidence type="ECO:0000313" key="4">
    <source>
        <dbReference type="EMBL" id="SBW05910.1"/>
    </source>
</evidence>
<sequence>MPDIMRIGFDAKRAVSNFTGLGNYSRFVISNLMEYYPNNIYKLFIPKLHDESKINDTHQDETVYSLKHTHKPFWRTMGIVKDIKREHIDIYHGLSNELPFRINRTGVKSIVTIHDLIFLRYPEFYSLVDRTIYNVKAKYACKVADKVIAVSECTKRDIIKFYGIEPSKIEVVYQGCFPVFREQADNMKKEEVKTKYNLPSEFLLSIGSIEERKNILLIVKALKEVPDIHFIAIGKQKEYAQTVLNYAAEHGLSDRVHLISNVPLTDLPAILQSARIFIYPSLYEGFGIPIIEAQSSGVPVIGATGSCLEESGGPHSVYVDPCNENELAYQIKRLLNDEDACKQMVTDGLEYVKRFSDKDCTSALMKVYEMLHP</sequence>
<name>A0A212K2D8_9BACT</name>
<organism evidence="4">
    <name type="scientific">uncultured Dysgonomonas sp</name>
    <dbReference type="NCBI Taxonomy" id="206096"/>
    <lineage>
        <taxon>Bacteria</taxon>
        <taxon>Pseudomonadati</taxon>
        <taxon>Bacteroidota</taxon>
        <taxon>Bacteroidia</taxon>
        <taxon>Bacteroidales</taxon>
        <taxon>Dysgonomonadaceae</taxon>
        <taxon>Dysgonomonas</taxon>
        <taxon>environmental samples</taxon>
    </lineage>
</organism>
<proteinExistence type="predicted"/>
<dbReference type="PANTHER" id="PTHR46401">
    <property type="entry name" value="GLYCOSYLTRANSFERASE WBBK-RELATED"/>
    <property type="match status" value="1"/>
</dbReference>
<gene>
    <name evidence="4" type="ORF">KL86DYS1_31234</name>
</gene>
<dbReference type="AlphaFoldDB" id="A0A212K2D8"/>
<feature type="domain" description="Glycosyl transferase family 1" evidence="2">
    <location>
        <begin position="191"/>
        <end position="346"/>
    </location>
</feature>
<dbReference type="CDD" id="cd03809">
    <property type="entry name" value="GT4_MtfB-like"/>
    <property type="match status" value="1"/>
</dbReference>
<feature type="domain" description="Glycosyltransferase subfamily 4-like N-terminal" evidence="3">
    <location>
        <begin position="65"/>
        <end position="175"/>
    </location>
</feature>
<evidence type="ECO:0000256" key="1">
    <source>
        <dbReference type="ARBA" id="ARBA00022679"/>
    </source>
</evidence>